<dbReference type="SUPFAM" id="SSF89447">
    <property type="entry name" value="AbrB/MazE/MraZ-like"/>
    <property type="match status" value="1"/>
</dbReference>
<dbReference type="PROSITE" id="PS51740">
    <property type="entry name" value="SPOVT_ABRB"/>
    <property type="match status" value="1"/>
</dbReference>
<evidence type="ECO:0000259" key="2">
    <source>
        <dbReference type="PROSITE" id="PS51740"/>
    </source>
</evidence>
<dbReference type="Pfam" id="PF04014">
    <property type="entry name" value="MazE_antitoxin"/>
    <property type="match status" value="1"/>
</dbReference>
<dbReference type="InterPro" id="IPR037914">
    <property type="entry name" value="SpoVT-AbrB_sf"/>
</dbReference>
<dbReference type="RefSeq" id="WP_114673165.1">
    <property type="nucleotide sequence ID" value="NZ_CP031160.1"/>
</dbReference>
<feature type="domain" description="SpoVT-AbrB" evidence="2">
    <location>
        <begin position="5"/>
        <end position="50"/>
    </location>
</feature>
<organism evidence="3 4">
    <name type="scientific">Deinococcus wulumuqiensis</name>
    <dbReference type="NCBI Taxonomy" id="980427"/>
    <lineage>
        <taxon>Bacteria</taxon>
        <taxon>Thermotogati</taxon>
        <taxon>Deinococcota</taxon>
        <taxon>Deinococci</taxon>
        <taxon>Deinococcales</taxon>
        <taxon>Deinococcaceae</taxon>
        <taxon>Deinococcus</taxon>
    </lineage>
</organism>
<dbReference type="AlphaFoldDB" id="A0A345ILC6"/>
<proteinExistence type="predicted"/>
<name>A0A345ILC6_9DEIO</name>
<keyword evidence="1 3" id="KW-0238">DNA-binding</keyword>
<protein>
    <submittedName>
        <fullName evidence="3">AbrB/MazE/SpoVT family DNA-binding domain-containing protein</fullName>
    </submittedName>
</protein>
<dbReference type="Proteomes" id="UP000253744">
    <property type="component" value="Plasmid pDrdB"/>
</dbReference>
<dbReference type="EMBL" id="CP031160">
    <property type="protein sequence ID" value="AXH00499.1"/>
    <property type="molecule type" value="Genomic_DNA"/>
</dbReference>
<dbReference type="NCBIfam" id="TIGR01439">
    <property type="entry name" value="lp_hng_hel_AbrB"/>
    <property type="match status" value="1"/>
</dbReference>
<dbReference type="KEGG" id="dwu:DVJ83_15095"/>
<sequence length="86" mass="9820">MTLSTYNLKLQAQGRIVVPTDVRTELGVQEGDELILVKEEYGYRLTSRRLLAESLYGSLKKAEGDERDFTQELLDDRKAEVEGKGW</sequence>
<dbReference type="GO" id="GO:0003677">
    <property type="term" value="F:DNA binding"/>
    <property type="evidence" value="ECO:0007669"/>
    <property type="project" value="UniProtKB-UniRule"/>
</dbReference>
<keyword evidence="3" id="KW-0614">Plasmid</keyword>
<dbReference type="InterPro" id="IPR007159">
    <property type="entry name" value="SpoVT-AbrB_dom"/>
</dbReference>
<accession>A0A345ILC6</accession>
<geneLocation type="plasmid" evidence="4">
    <name>pdrdb</name>
</geneLocation>
<gene>
    <name evidence="3" type="ORF">DVJ83_15095</name>
</gene>
<evidence type="ECO:0000313" key="3">
    <source>
        <dbReference type="EMBL" id="AXH00499.1"/>
    </source>
</evidence>
<evidence type="ECO:0000313" key="4">
    <source>
        <dbReference type="Proteomes" id="UP000253744"/>
    </source>
</evidence>
<evidence type="ECO:0000256" key="1">
    <source>
        <dbReference type="PROSITE-ProRule" id="PRU01076"/>
    </source>
</evidence>
<reference evidence="3 4" key="1">
    <citation type="submission" date="2018-07" db="EMBL/GenBank/DDBJ databases">
        <title>Complete Genome and Methylome Analysis of Deinococcus wulumuqiensis NEB 479.</title>
        <authorList>
            <person name="Fomenkov A."/>
            <person name="Luyten Y."/>
            <person name="Vincze T."/>
            <person name="Anton B.P."/>
            <person name="Clark T."/>
            <person name="Roberts R.J."/>
            <person name="Morgan R.D."/>
        </authorList>
    </citation>
    <scope>NUCLEOTIDE SEQUENCE [LARGE SCALE GENOMIC DNA]</scope>
    <source>
        <strain evidence="3 4">NEB 479</strain>
        <plasmid evidence="4">Plasmid pdrdb</plasmid>
    </source>
</reference>